<dbReference type="RefSeq" id="WP_077849235.1">
    <property type="nucleotide sequence ID" value="NZ_LZZM01000208.1"/>
</dbReference>
<dbReference type="Proteomes" id="UP000190890">
    <property type="component" value="Unassembled WGS sequence"/>
</dbReference>
<dbReference type="AlphaFoldDB" id="A0A1S8T824"/>
<sequence>MKRLAFCEYCMNEIEYKINEVNKISILKDEEINYMAKEASCSECGNEIFVSDICDRNLKSLYDEYRNKHNVITVVELKRILIKYSLNEEALSLLLGWKRETISRFLEGDMITSSNSDILKKIYKNPNYYSIVLQTNKERINPIDYSKTRQTVKDILSKAATEEKIDSVIKYLLIRYEDITPSTIQKLLYYVQGFYYMFTDNFIFTEDCEASIDGPVYISVYDRYEKFGYVVINNDILANENFTLEDVEANVVESIIKFYGCYSGKILEQMTKNEAPWMLVRTKNINENNILNKTIEKKLIGIYFKGIKEKYNMTNLLDVQKYSTDLFNKISI</sequence>
<keyword evidence="3" id="KW-1185">Reference proteome</keyword>
<reference evidence="2 3" key="1">
    <citation type="submission" date="2016-05" db="EMBL/GenBank/DDBJ databases">
        <title>Microbial solvent formation.</title>
        <authorList>
            <person name="Poehlein A."/>
            <person name="Montoya Solano J.D."/>
            <person name="Flitsch S."/>
            <person name="Krabben P."/>
            <person name="Duerre P."/>
            <person name="Daniel R."/>
        </authorList>
    </citation>
    <scope>NUCLEOTIDE SEQUENCE [LARGE SCALE GENOMIC DNA]</scope>
    <source>
        <strain evidence="2 3">DSM 2619</strain>
    </source>
</reference>
<gene>
    <name evidence="2" type="ORF">CLPUN_42830</name>
</gene>
<comment type="caution">
    <text evidence="2">The sequence shown here is derived from an EMBL/GenBank/DDBJ whole genome shotgun (WGS) entry which is preliminary data.</text>
</comment>
<evidence type="ECO:0000259" key="1">
    <source>
        <dbReference type="Pfam" id="PF13274"/>
    </source>
</evidence>
<dbReference type="InterPro" id="IPR025272">
    <property type="entry name" value="SocA_Panacea"/>
</dbReference>
<protein>
    <recommendedName>
        <fullName evidence="1">Antitoxin SocA-like Panacea domain-containing protein</fullName>
    </recommendedName>
</protein>
<organism evidence="2 3">
    <name type="scientific">Clostridium puniceum</name>
    <dbReference type="NCBI Taxonomy" id="29367"/>
    <lineage>
        <taxon>Bacteria</taxon>
        <taxon>Bacillati</taxon>
        <taxon>Bacillota</taxon>
        <taxon>Clostridia</taxon>
        <taxon>Eubacteriales</taxon>
        <taxon>Clostridiaceae</taxon>
        <taxon>Clostridium</taxon>
    </lineage>
</organism>
<evidence type="ECO:0000313" key="3">
    <source>
        <dbReference type="Proteomes" id="UP000190890"/>
    </source>
</evidence>
<accession>A0A1S8T824</accession>
<feature type="domain" description="Antitoxin SocA-like Panacea" evidence="1">
    <location>
        <begin position="184"/>
        <end position="277"/>
    </location>
</feature>
<dbReference type="EMBL" id="LZZM01000208">
    <property type="protein sequence ID" value="OOM73848.1"/>
    <property type="molecule type" value="Genomic_DNA"/>
</dbReference>
<name>A0A1S8T824_9CLOT</name>
<proteinExistence type="predicted"/>
<dbReference type="Pfam" id="PF13274">
    <property type="entry name" value="SocA_Panacea"/>
    <property type="match status" value="1"/>
</dbReference>
<dbReference type="OrthoDB" id="9799173at2"/>
<evidence type="ECO:0000313" key="2">
    <source>
        <dbReference type="EMBL" id="OOM73848.1"/>
    </source>
</evidence>
<dbReference type="STRING" id="29367.CLPUN_42830"/>